<keyword evidence="9" id="KW-1185">Reference proteome</keyword>
<dbReference type="FunFam" id="1.10.640.10:FF:000003">
    <property type="entry name" value="chorion peroxidase"/>
    <property type="match status" value="1"/>
</dbReference>
<dbReference type="InterPro" id="IPR010255">
    <property type="entry name" value="Haem_peroxidase_sf"/>
</dbReference>
<evidence type="ECO:0000256" key="3">
    <source>
        <dbReference type="ARBA" id="ARBA00022559"/>
    </source>
</evidence>
<evidence type="ECO:0000256" key="7">
    <source>
        <dbReference type="SAM" id="Phobius"/>
    </source>
</evidence>
<dbReference type="OrthoDB" id="823504at2759"/>
<dbReference type="GO" id="GO:0005576">
    <property type="term" value="C:extracellular region"/>
    <property type="evidence" value="ECO:0007669"/>
    <property type="project" value="UniProtKB-SubCell"/>
</dbReference>
<keyword evidence="7" id="KW-1133">Transmembrane helix</keyword>
<evidence type="ECO:0000256" key="1">
    <source>
        <dbReference type="ARBA" id="ARBA00004613"/>
    </source>
</evidence>
<dbReference type="PROSITE" id="PS50292">
    <property type="entry name" value="PEROXIDASE_3"/>
    <property type="match status" value="1"/>
</dbReference>
<dbReference type="GO" id="GO:0046872">
    <property type="term" value="F:metal ion binding"/>
    <property type="evidence" value="ECO:0007669"/>
    <property type="project" value="UniProtKB-KW"/>
</dbReference>
<dbReference type="PANTHER" id="PTHR11475">
    <property type="entry name" value="OXIDASE/PEROXIDASE"/>
    <property type="match status" value="1"/>
</dbReference>
<dbReference type="EMBL" id="CADEPI010000180">
    <property type="protein sequence ID" value="CAB3379175.1"/>
    <property type="molecule type" value="Genomic_DNA"/>
</dbReference>
<evidence type="ECO:0000256" key="2">
    <source>
        <dbReference type="ARBA" id="ARBA00022525"/>
    </source>
</evidence>
<evidence type="ECO:0000256" key="5">
    <source>
        <dbReference type="ARBA" id="ARBA00022729"/>
    </source>
</evidence>
<keyword evidence="7" id="KW-0472">Membrane</keyword>
<organism evidence="8 9">
    <name type="scientific">Cloeon dipterum</name>
    <dbReference type="NCBI Taxonomy" id="197152"/>
    <lineage>
        <taxon>Eukaryota</taxon>
        <taxon>Metazoa</taxon>
        <taxon>Ecdysozoa</taxon>
        <taxon>Arthropoda</taxon>
        <taxon>Hexapoda</taxon>
        <taxon>Insecta</taxon>
        <taxon>Pterygota</taxon>
        <taxon>Palaeoptera</taxon>
        <taxon>Ephemeroptera</taxon>
        <taxon>Pisciforma</taxon>
        <taxon>Baetidae</taxon>
        <taxon>Cloeon</taxon>
    </lineage>
</organism>
<gene>
    <name evidence="8" type="ORF">CLODIP_2_CD05467</name>
</gene>
<dbReference type="Gene3D" id="1.10.640.10">
    <property type="entry name" value="Haem peroxidase domain superfamily, animal type"/>
    <property type="match status" value="1"/>
</dbReference>
<dbReference type="InterPro" id="IPR019791">
    <property type="entry name" value="Haem_peroxidase_animal"/>
</dbReference>
<protein>
    <recommendedName>
        <fullName evidence="10">Peroxidase</fullName>
    </recommendedName>
</protein>
<dbReference type="PRINTS" id="PR00457">
    <property type="entry name" value="ANPEROXIDASE"/>
</dbReference>
<dbReference type="CDD" id="cd09823">
    <property type="entry name" value="peroxinectin_like"/>
    <property type="match status" value="1"/>
</dbReference>
<keyword evidence="3" id="KW-0575">Peroxidase</keyword>
<evidence type="ECO:0000256" key="6">
    <source>
        <dbReference type="PIRSR" id="PIRSR619791-2"/>
    </source>
</evidence>
<comment type="subcellular location">
    <subcellularLocation>
        <location evidence="1">Secreted</location>
    </subcellularLocation>
</comment>
<dbReference type="GO" id="GO:0004601">
    <property type="term" value="F:peroxidase activity"/>
    <property type="evidence" value="ECO:0007669"/>
    <property type="project" value="UniProtKB-KW"/>
</dbReference>
<evidence type="ECO:0000313" key="8">
    <source>
        <dbReference type="EMBL" id="CAB3379175.1"/>
    </source>
</evidence>
<feature type="transmembrane region" description="Helical" evidence="7">
    <location>
        <begin position="52"/>
        <end position="77"/>
    </location>
</feature>
<proteinExistence type="predicted"/>
<dbReference type="Pfam" id="PF03098">
    <property type="entry name" value="An_peroxidase"/>
    <property type="match status" value="1"/>
</dbReference>
<dbReference type="SUPFAM" id="SSF48113">
    <property type="entry name" value="Heme-dependent peroxidases"/>
    <property type="match status" value="1"/>
</dbReference>
<evidence type="ECO:0008006" key="10">
    <source>
        <dbReference type="Google" id="ProtNLM"/>
    </source>
</evidence>
<dbReference type="AlphaFoldDB" id="A0A8S1DM93"/>
<sequence length="792" mass="88145">MSLSIERDKLQFAVPNTWILSLDVEPTGLLLCFSNKFHPKIEKNECQRKADAASLIITLLFFAFIVVVFGSVVVLYISSLPFSSDIEANNKTNYSSSQLGITLMAIQSDAFSSACKEFAVEPSISEVNEALANAESDWQERLLAERNHPAVPLPPSHPSFLHQRAIYWSKQSVRTIESAHKMLSTSKYVYAGKLKPGDCMVRGLRLPPSNWSAEWCTEPIKCDTASSYRTIDGSCNNIVHSGFGVAMRPFKRLLMPSYGDGISTPRKWLDPNPLPLARKVSYTIHRPSNQTNQKFTVTLAAWGQFIDHDITATALSKRADGQAITCCNSEWQHPECYPVIIPPDDPLYGKYNLTCTDFVRSAPAPVCTLGPRENLNQVTPFIDGSTIYGASKEVESQVRAFSGGLLHRSWTSSGIELLPIDRTSNDGCNQAEQAAKGRFCFKTGDTRSNENLPLTTLHLIFARQHNRLATALKKLNPQWMDEVLYQEARKIVIAQLQHIHYSEFVPVVLGYELAEELELLPKASGFFDAYDASVDPQITNEFASCAFRFGHTLLQGQFALIDRIGAVNTTLKLHETLFNPFGMYQNEFVEDSLRGISESEVKGPGSAVTSELQGNLFKTKSSPCGLDLVTLNIQRGRDHGLPGYPLWRELCGGARPKTFDDLLSTMDAGTVERLKLIYDSVDDIDPFTGLVSEKPLNSSGILGPTGTCVIAEQFLRLKRADRFWYETPEAPQAFTQAQLEEIRKTSLSSLFCENSETAEMQPRAMESLTDENALTLCSNFPKLNLNLWIDAK</sequence>
<dbReference type="Proteomes" id="UP000494165">
    <property type="component" value="Unassembled WGS sequence"/>
</dbReference>
<dbReference type="GO" id="GO:0006979">
    <property type="term" value="P:response to oxidative stress"/>
    <property type="evidence" value="ECO:0007669"/>
    <property type="project" value="InterPro"/>
</dbReference>
<accession>A0A8S1DM93</accession>
<reference evidence="8 9" key="1">
    <citation type="submission" date="2020-04" db="EMBL/GenBank/DDBJ databases">
        <authorList>
            <person name="Alioto T."/>
            <person name="Alioto T."/>
            <person name="Gomez Garrido J."/>
        </authorList>
    </citation>
    <scope>NUCLEOTIDE SEQUENCE [LARGE SCALE GENOMIC DNA]</scope>
</reference>
<evidence type="ECO:0000313" key="9">
    <source>
        <dbReference type="Proteomes" id="UP000494165"/>
    </source>
</evidence>
<dbReference type="InterPro" id="IPR037120">
    <property type="entry name" value="Haem_peroxidase_sf_animal"/>
</dbReference>
<comment type="caution">
    <text evidence="8">The sequence shown here is derived from an EMBL/GenBank/DDBJ whole genome shotgun (WGS) entry which is preliminary data.</text>
</comment>
<dbReference type="PANTHER" id="PTHR11475:SF141">
    <property type="entry name" value="CARDINAL"/>
    <property type="match status" value="1"/>
</dbReference>
<keyword evidence="6" id="KW-0408">Iron</keyword>
<keyword evidence="6" id="KW-0479">Metal-binding</keyword>
<evidence type="ECO:0000256" key="4">
    <source>
        <dbReference type="ARBA" id="ARBA00022617"/>
    </source>
</evidence>
<dbReference type="GO" id="GO:0020037">
    <property type="term" value="F:heme binding"/>
    <property type="evidence" value="ECO:0007669"/>
    <property type="project" value="InterPro"/>
</dbReference>
<keyword evidence="7" id="KW-0812">Transmembrane</keyword>
<feature type="binding site" description="axial binding residue" evidence="6">
    <location>
        <position position="551"/>
    </location>
    <ligand>
        <name>heme b</name>
        <dbReference type="ChEBI" id="CHEBI:60344"/>
    </ligand>
    <ligandPart>
        <name>Fe</name>
        <dbReference type="ChEBI" id="CHEBI:18248"/>
    </ligandPart>
</feature>
<keyword evidence="4 6" id="KW-0349">Heme</keyword>
<keyword evidence="3" id="KW-0560">Oxidoreductase</keyword>
<keyword evidence="2" id="KW-0964">Secreted</keyword>
<keyword evidence="5" id="KW-0732">Signal</keyword>
<name>A0A8S1DM93_9INSE</name>